<evidence type="ECO:0000256" key="2">
    <source>
        <dbReference type="SAM" id="SignalP"/>
    </source>
</evidence>
<proteinExistence type="predicted"/>
<evidence type="ECO:0008006" key="5">
    <source>
        <dbReference type="Google" id="ProtNLM"/>
    </source>
</evidence>
<name>A0A1G9Q482_9PROT</name>
<evidence type="ECO:0000256" key="1">
    <source>
        <dbReference type="SAM" id="Phobius"/>
    </source>
</evidence>
<dbReference type="OrthoDB" id="7625043at2"/>
<dbReference type="AlphaFoldDB" id="A0A1G9Q482"/>
<evidence type="ECO:0000313" key="3">
    <source>
        <dbReference type="EMBL" id="SDM05852.1"/>
    </source>
</evidence>
<evidence type="ECO:0000313" key="4">
    <source>
        <dbReference type="Proteomes" id="UP000199759"/>
    </source>
</evidence>
<keyword evidence="1" id="KW-0812">Transmembrane</keyword>
<feature type="signal peptide" evidence="2">
    <location>
        <begin position="1"/>
        <end position="16"/>
    </location>
</feature>
<organism evidence="3 4">
    <name type="scientific">Maricaulis salignorans</name>
    <dbReference type="NCBI Taxonomy" id="144026"/>
    <lineage>
        <taxon>Bacteria</taxon>
        <taxon>Pseudomonadati</taxon>
        <taxon>Pseudomonadota</taxon>
        <taxon>Alphaproteobacteria</taxon>
        <taxon>Maricaulales</taxon>
        <taxon>Maricaulaceae</taxon>
        <taxon>Maricaulis</taxon>
    </lineage>
</organism>
<keyword evidence="4" id="KW-1185">Reference proteome</keyword>
<keyword evidence="2" id="KW-0732">Signal</keyword>
<reference evidence="3 4" key="1">
    <citation type="submission" date="2016-10" db="EMBL/GenBank/DDBJ databases">
        <authorList>
            <person name="de Groot N.N."/>
        </authorList>
    </citation>
    <scope>NUCLEOTIDE SEQUENCE [LARGE SCALE GENOMIC DNA]</scope>
    <source>
        <strain evidence="3 4">DSM 16077</strain>
    </source>
</reference>
<dbReference type="EMBL" id="FNHG01000004">
    <property type="protein sequence ID" value="SDM05852.1"/>
    <property type="molecule type" value="Genomic_DNA"/>
</dbReference>
<feature type="chain" id="PRO_5011713125" description="Cyclic di-GMP-binding protein" evidence="2">
    <location>
        <begin position="17"/>
        <end position="564"/>
    </location>
</feature>
<sequence length="564" mass="60762">MLVRVALVAMALCASAAGQVLGQRIQDDPSSATVNQNTGDQNTAEGVRIEERTLADLETGMDAFVLSSSQARTRIRFYLPPNTYSSEAWLRLAARPASDSSNGRIQVAINGGEPIIIRPQPRSIEARFALFSADIQPGENVLEVSYATDTATTGWIVDARRSQLRLTLEQDSPIASLHELELALAADFAAPRRIALVTDISRERATLESLVAQGVALRAGSVPLFGGDETNADLIIRIAENDRLNETDRTILRTGNRSQGPEIAFSAGSAPRLIITGRNIDEAVAAARLFAARSFEGYGRSFVAADAITAQRLGRPQVRDARHLSANADLRTLAASGLPFSADQGSRTAVQFTTRTRADRFGALSVLARGALVSGEAWLYAWYGEAHDHAPANHNLLIIGPGSSSIAALGRSAPAEFGAAMRAAERSRGQRGLMRLAAAAYADETHTPATPEDGRSIGVASLFRDAEQTGRWIGTLTSPELSSFESASRSLARSNLWHALEGRAAVWSVRGVTPLDYSVSAPGLRERVQEFALDHTRDAAFMLFGIAFIMLIRGIWRRRRVHAS</sequence>
<accession>A0A1G9Q482</accession>
<protein>
    <recommendedName>
        <fullName evidence="5">Cyclic di-GMP-binding protein</fullName>
    </recommendedName>
</protein>
<gene>
    <name evidence="3" type="ORF">SAMN04488568_104159</name>
</gene>
<keyword evidence="1" id="KW-0472">Membrane</keyword>
<feature type="transmembrane region" description="Helical" evidence="1">
    <location>
        <begin position="539"/>
        <end position="556"/>
    </location>
</feature>
<dbReference type="RefSeq" id="WP_143024056.1">
    <property type="nucleotide sequence ID" value="NZ_FNHG01000004.1"/>
</dbReference>
<dbReference type="STRING" id="144026.SAMN04488568_104159"/>
<keyword evidence="1" id="KW-1133">Transmembrane helix</keyword>
<dbReference type="Proteomes" id="UP000199759">
    <property type="component" value="Unassembled WGS sequence"/>
</dbReference>